<dbReference type="Proteomes" id="UP000681356">
    <property type="component" value="Unassembled WGS sequence"/>
</dbReference>
<dbReference type="RefSeq" id="WP_212538133.1">
    <property type="nucleotide sequence ID" value="NZ_JAGTUU010000008.1"/>
</dbReference>
<reference evidence="2" key="1">
    <citation type="submission" date="2021-04" db="EMBL/GenBank/DDBJ databases">
        <authorList>
            <person name="Yoon J."/>
        </authorList>
    </citation>
    <scope>NUCLEOTIDE SEQUENCE</scope>
    <source>
        <strain evidence="2">KMU-90</strain>
    </source>
</reference>
<keyword evidence="3" id="KW-1185">Reference proteome</keyword>
<accession>A0A8J8B9T5</accession>
<comment type="caution">
    <text evidence="2">The sequence shown here is derived from an EMBL/GenBank/DDBJ whole genome shotgun (WGS) entry which is preliminary data.</text>
</comment>
<dbReference type="EMBL" id="JAGTUU010000008">
    <property type="protein sequence ID" value="MBS0126184.1"/>
    <property type="molecule type" value="Genomic_DNA"/>
</dbReference>
<feature type="domain" description="Hedgehog/Intein (Hint)" evidence="1">
    <location>
        <begin position="54"/>
        <end position="193"/>
    </location>
</feature>
<evidence type="ECO:0000313" key="2">
    <source>
        <dbReference type="EMBL" id="MBS0126184.1"/>
    </source>
</evidence>
<organism evidence="2 3">
    <name type="scientific">Thetidibacter halocola</name>
    <dbReference type="NCBI Taxonomy" id="2827239"/>
    <lineage>
        <taxon>Bacteria</taxon>
        <taxon>Pseudomonadati</taxon>
        <taxon>Pseudomonadota</taxon>
        <taxon>Alphaproteobacteria</taxon>
        <taxon>Rhodobacterales</taxon>
        <taxon>Roseobacteraceae</taxon>
        <taxon>Thetidibacter</taxon>
    </lineage>
</organism>
<gene>
    <name evidence="2" type="ORF">KB874_19020</name>
</gene>
<dbReference type="Pfam" id="PF13403">
    <property type="entry name" value="Hint_2"/>
    <property type="match status" value="1"/>
</dbReference>
<evidence type="ECO:0000259" key="1">
    <source>
        <dbReference type="Pfam" id="PF13403"/>
    </source>
</evidence>
<dbReference type="InterPro" id="IPR028992">
    <property type="entry name" value="Hedgehog/Intein_dom"/>
</dbReference>
<proteinExistence type="predicted"/>
<dbReference type="Gene3D" id="2.170.16.10">
    <property type="entry name" value="Hedgehog/Intein (Hint) domain"/>
    <property type="match status" value="1"/>
</dbReference>
<dbReference type="AlphaFoldDB" id="A0A8J8B9T5"/>
<evidence type="ECO:0000313" key="3">
    <source>
        <dbReference type="Proteomes" id="UP000681356"/>
    </source>
</evidence>
<name>A0A8J8B9T5_9RHOB</name>
<sequence length="211" mass="23403">MDQSDLQTTKPEFIPSIGSRVAAQDSRVEDQNAGFSHRYDSCTDSDQNQAVAVTCFAAGTAIAVPGGRQAVETLRPGDLVETLDHCPRPDRIVMKRNLDFRTGTVSSHEPIAIRPHSIAPEQPDRLLRVSPQHRLLVRDARGAERLVAAKGLIDLAGVRVMAGCRQITHLQLVFDRHEVLRAENCWTERFYPSALSIANAPARFQRALFQL</sequence>
<dbReference type="InterPro" id="IPR036844">
    <property type="entry name" value="Hint_dom_sf"/>
</dbReference>
<dbReference type="SUPFAM" id="SSF51294">
    <property type="entry name" value="Hedgehog/intein (Hint) domain"/>
    <property type="match status" value="1"/>
</dbReference>
<protein>
    <submittedName>
        <fullName evidence="2">Hint domain-containing protein</fullName>
    </submittedName>
</protein>